<evidence type="ECO:0000256" key="1">
    <source>
        <dbReference type="ARBA" id="ARBA00008791"/>
    </source>
</evidence>
<dbReference type="Proteomes" id="UP000294901">
    <property type="component" value="Unassembled WGS sequence"/>
</dbReference>
<evidence type="ECO:0000313" key="3">
    <source>
        <dbReference type="EMBL" id="TDO31311.1"/>
    </source>
</evidence>
<dbReference type="CDD" id="cd00293">
    <property type="entry name" value="USP-like"/>
    <property type="match status" value="1"/>
</dbReference>
<proteinExistence type="inferred from homology"/>
<dbReference type="Pfam" id="PF00582">
    <property type="entry name" value="Usp"/>
    <property type="match status" value="1"/>
</dbReference>
<gene>
    <name evidence="3" type="ORF">C8E87_6725</name>
</gene>
<dbReference type="OrthoDB" id="3292883at2"/>
<feature type="domain" description="UspA" evidence="2">
    <location>
        <begin position="2"/>
        <end position="132"/>
    </location>
</feature>
<comment type="caution">
    <text evidence="3">The sequence shown here is derived from an EMBL/GenBank/DDBJ whole genome shotgun (WGS) entry which is preliminary data.</text>
</comment>
<accession>A0A4R6J8U2</accession>
<protein>
    <submittedName>
        <fullName evidence="3">Universal stress protein family protein</fullName>
    </submittedName>
</protein>
<dbReference type="PANTHER" id="PTHR46268:SF15">
    <property type="entry name" value="UNIVERSAL STRESS PROTEIN HP_0031"/>
    <property type="match status" value="1"/>
</dbReference>
<dbReference type="EMBL" id="SNWR01000002">
    <property type="protein sequence ID" value="TDO31311.1"/>
    <property type="molecule type" value="Genomic_DNA"/>
</dbReference>
<dbReference type="InterPro" id="IPR014729">
    <property type="entry name" value="Rossmann-like_a/b/a_fold"/>
</dbReference>
<sequence length="139" mass="14254">MRIVVAAKPEADQPWLADAVAGLAKQTGAVVSVVAADGVELERLAAVPRTVFSDSAYAAATSIARRLAEAGVEATVSVLPGRPVPAILGFARQHNADLIVAGSSSRPKVAERLLGSVPLDLIKQSAKPVLVITHPGHPA</sequence>
<dbReference type="RefSeq" id="WP_133877441.1">
    <property type="nucleotide sequence ID" value="NZ_BOMD01000045.1"/>
</dbReference>
<dbReference type="Gene3D" id="3.40.50.620">
    <property type="entry name" value="HUPs"/>
    <property type="match status" value="1"/>
</dbReference>
<reference evidence="3 4" key="1">
    <citation type="submission" date="2019-03" db="EMBL/GenBank/DDBJ databases">
        <title>Sequencing the genomes of 1000 actinobacteria strains.</title>
        <authorList>
            <person name="Klenk H.-P."/>
        </authorList>
    </citation>
    <scope>NUCLEOTIDE SEQUENCE [LARGE SCALE GENOMIC DNA]</scope>
    <source>
        <strain evidence="3 4">DSM 43805</strain>
    </source>
</reference>
<dbReference type="AlphaFoldDB" id="A0A4R6J8U2"/>
<evidence type="ECO:0000313" key="4">
    <source>
        <dbReference type="Proteomes" id="UP000294901"/>
    </source>
</evidence>
<keyword evidence="4" id="KW-1185">Reference proteome</keyword>
<dbReference type="SUPFAM" id="SSF52402">
    <property type="entry name" value="Adenine nucleotide alpha hydrolases-like"/>
    <property type="match status" value="1"/>
</dbReference>
<name>A0A4R6J8U2_9ACTN</name>
<comment type="similarity">
    <text evidence="1">Belongs to the universal stress protein A family.</text>
</comment>
<dbReference type="PANTHER" id="PTHR46268">
    <property type="entry name" value="STRESS RESPONSE PROTEIN NHAX"/>
    <property type="match status" value="1"/>
</dbReference>
<dbReference type="PRINTS" id="PR01438">
    <property type="entry name" value="UNVRSLSTRESS"/>
</dbReference>
<dbReference type="InterPro" id="IPR006016">
    <property type="entry name" value="UspA"/>
</dbReference>
<organism evidence="3 4">
    <name type="scientific">Paractinoplanes brasiliensis</name>
    <dbReference type="NCBI Taxonomy" id="52695"/>
    <lineage>
        <taxon>Bacteria</taxon>
        <taxon>Bacillati</taxon>
        <taxon>Actinomycetota</taxon>
        <taxon>Actinomycetes</taxon>
        <taxon>Micromonosporales</taxon>
        <taxon>Micromonosporaceae</taxon>
        <taxon>Paractinoplanes</taxon>
    </lineage>
</organism>
<evidence type="ECO:0000259" key="2">
    <source>
        <dbReference type="Pfam" id="PF00582"/>
    </source>
</evidence>
<dbReference type="InterPro" id="IPR006015">
    <property type="entry name" value="Universal_stress_UspA"/>
</dbReference>